<feature type="transmembrane region" description="Helical" evidence="13">
    <location>
        <begin position="1139"/>
        <end position="1162"/>
    </location>
</feature>
<feature type="transmembrane region" description="Helical" evidence="13">
    <location>
        <begin position="405"/>
        <end position="428"/>
    </location>
</feature>
<dbReference type="PROSITE" id="PS50929">
    <property type="entry name" value="ABC_TM1F"/>
    <property type="match status" value="2"/>
</dbReference>
<dbReference type="FunFam" id="3.40.50.300:FF:000450">
    <property type="entry name" value="ABC transporter C family member 2"/>
    <property type="match status" value="1"/>
</dbReference>
<keyword evidence="7" id="KW-0547">Nucleotide-binding</keyword>
<dbReference type="FunCoup" id="A0A286UJR0">
    <property type="interactions" value="116"/>
</dbReference>
<dbReference type="SMART" id="SM00382">
    <property type="entry name" value="AAA"/>
    <property type="match status" value="2"/>
</dbReference>
<dbReference type="SUPFAM" id="SSF90123">
    <property type="entry name" value="ABC transporter transmembrane region"/>
    <property type="match status" value="2"/>
</dbReference>
<keyword evidence="5 13" id="KW-0812">Transmembrane</keyword>
<dbReference type="InParanoid" id="A0A286UJR0"/>
<dbReference type="InterPro" id="IPR003593">
    <property type="entry name" value="AAA+_ATPase"/>
</dbReference>
<keyword evidence="17" id="KW-1185">Reference proteome</keyword>
<feature type="transmembrane region" description="Helical" evidence="13">
    <location>
        <begin position="522"/>
        <end position="541"/>
    </location>
</feature>
<dbReference type="Pfam" id="PF00664">
    <property type="entry name" value="ABC_membrane"/>
    <property type="match status" value="2"/>
</dbReference>
<evidence type="ECO:0000259" key="14">
    <source>
        <dbReference type="PROSITE" id="PS50893"/>
    </source>
</evidence>
<organism evidence="16 17">
    <name type="scientific">Pyrrhoderma noxium</name>
    <dbReference type="NCBI Taxonomy" id="2282107"/>
    <lineage>
        <taxon>Eukaryota</taxon>
        <taxon>Fungi</taxon>
        <taxon>Dikarya</taxon>
        <taxon>Basidiomycota</taxon>
        <taxon>Agaricomycotina</taxon>
        <taxon>Agaricomycetes</taxon>
        <taxon>Hymenochaetales</taxon>
        <taxon>Hymenochaetaceae</taxon>
        <taxon>Pyrrhoderma</taxon>
    </lineage>
</organism>
<evidence type="ECO:0000313" key="16">
    <source>
        <dbReference type="EMBL" id="PAV19705.1"/>
    </source>
</evidence>
<dbReference type="Gene3D" id="1.20.1560.10">
    <property type="entry name" value="ABC transporter type 1, transmembrane domain"/>
    <property type="match status" value="2"/>
</dbReference>
<comment type="similarity">
    <text evidence="2">Belongs to the ABC transporter superfamily. ABCC family. Conjugate transporter (TC 3.A.1.208) subfamily.</text>
</comment>
<evidence type="ECO:0000259" key="15">
    <source>
        <dbReference type="PROSITE" id="PS50929"/>
    </source>
</evidence>
<protein>
    <submittedName>
        <fullName evidence="16">Metal resistance YCF1</fullName>
    </submittedName>
</protein>
<evidence type="ECO:0000256" key="9">
    <source>
        <dbReference type="ARBA" id="ARBA00022967"/>
    </source>
</evidence>
<dbReference type="InterPro" id="IPR011527">
    <property type="entry name" value="ABC1_TM_dom"/>
</dbReference>
<proteinExistence type="inferred from homology"/>
<dbReference type="Proteomes" id="UP000217199">
    <property type="component" value="Unassembled WGS sequence"/>
</dbReference>
<feature type="transmembrane region" description="Helical" evidence="13">
    <location>
        <begin position="101"/>
        <end position="119"/>
    </location>
</feature>
<dbReference type="FunFam" id="1.20.1560.10:FF:000020">
    <property type="entry name" value="ABC metal ion transporter"/>
    <property type="match status" value="1"/>
</dbReference>
<feature type="domain" description="ABC transmembrane type-1" evidence="15">
    <location>
        <begin position="262"/>
        <end position="549"/>
    </location>
</feature>
<feature type="transmembrane region" description="Helical" evidence="13">
    <location>
        <begin position="1038"/>
        <end position="1066"/>
    </location>
</feature>
<dbReference type="InterPro" id="IPR017871">
    <property type="entry name" value="ABC_transporter-like_CS"/>
</dbReference>
<keyword evidence="8" id="KW-0067">ATP-binding</keyword>
<dbReference type="FunFam" id="3.40.50.300:FF:000163">
    <property type="entry name" value="Multidrug resistance-associated protein member 4"/>
    <property type="match status" value="1"/>
</dbReference>
<feature type="transmembrane region" description="Helical" evidence="13">
    <location>
        <begin position="306"/>
        <end position="327"/>
    </location>
</feature>
<keyword evidence="10 13" id="KW-1133">Transmembrane helix</keyword>
<feature type="transmembrane region" description="Helical" evidence="13">
    <location>
        <begin position="378"/>
        <end position="399"/>
    </location>
</feature>
<evidence type="ECO:0000256" key="1">
    <source>
        <dbReference type="ARBA" id="ARBA00004128"/>
    </source>
</evidence>
<dbReference type="Gene3D" id="3.40.50.300">
    <property type="entry name" value="P-loop containing nucleotide triphosphate hydrolases"/>
    <property type="match status" value="2"/>
</dbReference>
<feature type="transmembrane region" description="Helical" evidence="13">
    <location>
        <begin position="30"/>
        <end position="49"/>
    </location>
</feature>
<dbReference type="GO" id="GO:0000329">
    <property type="term" value="C:fungal-type vacuole membrane"/>
    <property type="evidence" value="ECO:0007669"/>
    <property type="project" value="UniProtKB-ARBA"/>
</dbReference>
<reference evidence="16 17" key="1">
    <citation type="journal article" date="2017" name="Mol. Ecol.">
        <title>Comparative and population genomic landscape of Phellinus noxius: A hypervariable fungus causing root rot in trees.</title>
        <authorList>
            <person name="Chung C.L."/>
            <person name="Lee T.J."/>
            <person name="Akiba M."/>
            <person name="Lee H.H."/>
            <person name="Kuo T.H."/>
            <person name="Liu D."/>
            <person name="Ke H.M."/>
            <person name="Yokoi T."/>
            <person name="Roa M.B."/>
            <person name="Lu M.J."/>
            <person name="Chang Y.Y."/>
            <person name="Ann P.J."/>
            <person name="Tsai J.N."/>
            <person name="Chen C.Y."/>
            <person name="Tzean S.S."/>
            <person name="Ota Y."/>
            <person name="Hattori T."/>
            <person name="Sahashi N."/>
            <person name="Liou R.F."/>
            <person name="Kikuchi T."/>
            <person name="Tsai I.J."/>
        </authorList>
    </citation>
    <scope>NUCLEOTIDE SEQUENCE [LARGE SCALE GENOMIC DNA]</scope>
    <source>
        <strain evidence="16 17">FFPRI411160</strain>
    </source>
</reference>
<comment type="caution">
    <text evidence="16">The sequence shown here is derived from an EMBL/GenBank/DDBJ whole genome shotgun (WGS) entry which is preliminary data.</text>
</comment>
<dbReference type="InterPro" id="IPR003439">
    <property type="entry name" value="ABC_transporter-like_ATP-bd"/>
</dbReference>
<evidence type="ECO:0000256" key="6">
    <source>
        <dbReference type="ARBA" id="ARBA00022737"/>
    </source>
</evidence>
<dbReference type="InterPro" id="IPR036640">
    <property type="entry name" value="ABC1_TM_sf"/>
</dbReference>
<dbReference type="CDD" id="cd18603">
    <property type="entry name" value="ABC_6TM_MRP1_2_3_6_D2_like"/>
    <property type="match status" value="1"/>
</dbReference>
<evidence type="ECO:0000256" key="10">
    <source>
        <dbReference type="ARBA" id="ARBA00022989"/>
    </source>
</evidence>
<dbReference type="PANTHER" id="PTHR24223">
    <property type="entry name" value="ATP-BINDING CASSETTE SUB-FAMILY C"/>
    <property type="match status" value="1"/>
</dbReference>
<evidence type="ECO:0000256" key="11">
    <source>
        <dbReference type="ARBA" id="ARBA00023136"/>
    </source>
</evidence>
<dbReference type="CDD" id="cd03244">
    <property type="entry name" value="ABCC_MRP_domain2"/>
    <property type="match status" value="1"/>
</dbReference>
<dbReference type="CDD" id="cd18579">
    <property type="entry name" value="ABC_6TM_ABCC_D1"/>
    <property type="match status" value="1"/>
</dbReference>
<feature type="region of interest" description="Disordered" evidence="12">
    <location>
        <begin position="818"/>
        <end position="856"/>
    </location>
</feature>
<keyword evidence="6" id="KW-0677">Repeat</keyword>
<dbReference type="InterPro" id="IPR027417">
    <property type="entry name" value="P-loop_NTPase"/>
</dbReference>
<evidence type="ECO:0000313" key="17">
    <source>
        <dbReference type="Proteomes" id="UP000217199"/>
    </source>
</evidence>
<keyword evidence="9" id="KW-1278">Translocase</keyword>
<evidence type="ECO:0000256" key="7">
    <source>
        <dbReference type="ARBA" id="ARBA00022741"/>
    </source>
</evidence>
<dbReference type="STRING" id="2282107.A0A286UJR0"/>
<dbReference type="InterPro" id="IPR044746">
    <property type="entry name" value="ABCC_6TM_D1"/>
</dbReference>
<evidence type="ECO:0000256" key="5">
    <source>
        <dbReference type="ARBA" id="ARBA00022692"/>
    </source>
</evidence>
<evidence type="ECO:0000256" key="4">
    <source>
        <dbReference type="ARBA" id="ARBA00022554"/>
    </source>
</evidence>
<evidence type="ECO:0000256" key="3">
    <source>
        <dbReference type="ARBA" id="ARBA00022448"/>
    </source>
</evidence>
<dbReference type="GO" id="GO:0005524">
    <property type="term" value="F:ATP binding"/>
    <property type="evidence" value="ECO:0007669"/>
    <property type="project" value="UniProtKB-KW"/>
</dbReference>
<evidence type="ECO:0000256" key="13">
    <source>
        <dbReference type="SAM" id="Phobius"/>
    </source>
</evidence>
<dbReference type="EMBL" id="NBII01000004">
    <property type="protein sequence ID" value="PAV19705.1"/>
    <property type="molecule type" value="Genomic_DNA"/>
</dbReference>
<feature type="transmembrane region" description="Helical" evidence="13">
    <location>
        <begin position="955"/>
        <end position="982"/>
    </location>
</feature>
<evidence type="ECO:0000256" key="8">
    <source>
        <dbReference type="ARBA" id="ARBA00022840"/>
    </source>
</evidence>
<feature type="domain" description="ABC transporter" evidence="14">
    <location>
        <begin position="1235"/>
        <end position="1470"/>
    </location>
</feature>
<sequence>MLCQCRDPEGWNPISILREFDFTLCFEEGVILPSLLTVFLACALVRISLFRKLDASERSRLSTWLLKIKLLLLACVLGASLTGLVSVLISPSDSSLSTPLWYILETIYVFTSLLLSYYNHTRSRSSSTIQLLFWPLYLSTLLIWGRTFHEIRDITPLSVISRIAVASFGFIYFVFECVGPEIGLEKVKENPVLTANIFSIWTFEWMTPLLKKGVAQFITEDDLPPLPPKDESAKLGGALQIAMKKQNRLWIALFVAYGRSYAIAALLKIVQDCLAFLQPQLLRLLLAYISSFQGTHNYKSSILEGFAIAFAMFIAAVVQTIILHQYFQRCFVTGMRVRAGLITALYNKSLVLSSDERSRSTGDIINLMSVDASRLQDFCTYGLIALSGPLQITLAFVSLYQLLGWPAFVGVAIMVVSIPLNAYIARILKKMQESQMKTRDKRTKMMSELLNNIKSIKLYAWENAFLRRILDVRNNQELRNLRKIGIANSLNTALWSGIPLLVAFSSFAVAAVSSPVPLTSDVIFPSISLFMLLQFPLAMFAQVTSNIAEAIVSIKRLQSFFNADELQDDARLVSTSNKSISSDNDVLSIKNGEFKWTKDSPSSTLEDINLSVRKGELVGVLGRVGSGKSSLMSAIIGDMRKVDGQVMINGSISYAPQNPWIMSASVRDNILFAHEYDEDFYNLVLDACALRQDLALLPQGDLTEVGEKGITLSGGQKARISLARAVYARADLILLDDVLAAVDSHVAKHVFNQVIGPQGLLSTKARILVTNSIHFLKQFDHILFIRRGIIIEAGSYEQLNSRQDGYIASLIKGHGSVLTSSGTSTPKTSRTTASDEQTDSATLSGENSNDTNDDEKEFIPLGRTLRKASFSKPAVTGISTGSTSTSATKEHSEQGKVKIDVYLKYIQAASVPGFVIFLLATTLQQATSILGNVVLKAWGEHNRETGSNSDMGKYLLAYGLSSLSSTLLGAASAILMWVLIGLRSARSLHDGMLQSVLRAPLSFFELTPMGRTLNLFSRDTYVVDQVLARIIHIMLRTLLMCAGIIAVIGASFPLFLVSVIPLGWIYQKVMMYYLATSRELKRLDAVSRSPIFAWFSESLNGISTIRAFSLQQTFIQQNEYRVDRNQICYLPSVSINRWLAIRLEFVGTIIILVASVLALVALMTTGVDAGLVGLVLSYGLNTTSSLNWVVRSASEVEQNIVSIERILHYIKLDPEAPYEKPENKPEESWPVEGAIEFRNYSMRYRPSLDLCLKNISVKIKGREKIGICGRTGAGKSSLLLALFRIIEPASGTILIDGIDVTSLGLYDLRSSISIVPQSPDLFEGTIRENIDPTGEYQDADIWVALEQAHLKHYIENLPGGLDAQVHEGGSSMSQGQRQLVCFARALLRRSRILVLDEATSAVDLETDHAIQAIIRGPQFVDVTMLIIAHRLNTIMDSDKVLVLGEGEVKEYDAPQNLLAHKESIFRHLAEEAGLV</sequence>
<dbReference type="Pfam" id="PF24357">
    <property type="entry name" value="TMD0_ABC"/>
    <property type="match status" value="1"/>
</dbReference>
<feature type="transmembrane region" description="Helical" evidence="13">
    <location>
        <begin position="131"/>
        <end position="148"/>
    </location>
</feature>
<feature type="transmembrane region" description="Helical" evidence="13">
    <location>
        <begin position="70"/>
        <end position="89"/>
    </location>
</feature>
<keyword evidence="3" id="KW-0813">Transport</keyword>
<feature type="transmembrane region" description="Helical" evidence="13">
    <location>
        <begin position="492"/>
        <end position="516"/>
    </location>
</feature>
<dbReference type="CDD" id="cd03250">
    <property type="entry name" value="ABCC_MRP_domain1"/>
    <property type="match status" value="1"/>
</dbReference>
<evidence type="ECO:0000256" key="2">
    <source>
        <dbReference type="ARBA" id="ARBA00009726"/>
    </source>
</evidence>
<dbReference type="GO" id="GO:0016887">
    <property type="term" value="F:ATP hydrolysis activity"/>
    <property type="evidence" value="ECO:0007669"/>
    <property type="project" value="InterPro"/>
</dbReference>
<dbReference type="GO" id="GO:0140359">
    <property type="term" value="F:ABC-type transporter activity"/>
    <property type="evidence" value="ECO:0007669"/>
    <property type="project" value="InterPro"/>
</dbReference>
<feature type="domain" description="ABC transmembrane type-1" evidence="15">
    <location>
        <begin position="915"/>
        <end position="1198"/>
    </location>
</feature>
<dbReference type="OrthoDB" id="6500128at2759"/>
<feature type="domain" description="ABC transporter" evidence="14">
    <location>
        <begin position="589"/>
        <end position="812"/>
    </location>
</feature>
<dbReference type="PANTHER" id="PTHR24223:SF443">
    <property type="entry name" value="MULTIDRUG-RESISTANCE LIKE PROTEIN 1, ISOFORM I"/>
    <property type="match status" value="1"/>
</dbReference>
<evidence type="ECO:0000256" key="12">
    <source>
        <dbReference type="SAM" id="MobiDB-lite"/>
    </source>
</evidence>
<dbReference type="PROSITE" id="PS50893">
    <property type="entry name" value="ABC_TRANSPORTER_2"/>
    <property type="match status" value="2"/>
</dbReference>
<comment type="subcellular location">
    <subcellularLocation>
        <location evidence="1">Vacuole membrane</location>
        <topology evidence="1">Multi-pass membrane protein</topology>
    </subcellularLocation>
</comment>
<keyword evidence="11 13" id="KW-0472">Membrane</keyword>
<accession>A0A286UJR0</accession>
<dbReference type="InterPro" id="IPR050173">
    <property type="entry name" value="ABC_transporter_C-like"/>
</dbReference>
<feature type="transmembrane region" description="Helical" evidence="13">
    <location>
        <begin position="249"/>
        <end position="270"/>
    </location>
</feature>
<gene>
    <name evidence="16" type="ORF">PNOK_0463900</name>
</gene>
<feature type="transmembrane region" description="Helical" evidence="13">
    <location>
        <begin position="154"/>
        <end position="175"/>
    </location>
</feature>
<keyword evidence="4" id="KW-0926">Vacuole</keyword>
<dbReference type="PROSITE" id="PS00211">
    <property type="entry name" value="ABC_TRANSPORTER_1"/>
    <property type="match status" value="2"/>
</dbReference>
<dbReference type="Pfam" id="PF00005">
    <property type="entry name" value="ABC_tran"/>
    <property type="match status" value="2"/>
</dbReference>
<feature type="compositionally biased region" description="Polar residues" evidence="12">
    <location>
        <begin position="818"/>
        <end position="850"/>
    </location>
</feature>
<dbReference type="SUPFAM" id="SSF52540">
    <property type="entry name" value="P-loop containing nucleoside triphosphate hydrolases"/>
    <property type="match status" value="2"/>
</dbReference>
<name>A0A286UJR0_9AGAM</name>
<dbReference type="FunFam" id="1.20.1560.10:FF:000010">
    <property type="entry name" value="Multidrug resistance-associated ABC transporter"/>
    <property type="match status" value="1"/>
</dbReference>
<dbReference type="InterPro" id="IPR056227">
    <property type="entry name" value="TMD0_ABC"/>
</dbReference>